<dbReference type="Pfam" id="PF21075">
    <property type="entry name" value="GDH_ACT1"/>
    <property type="match status" value="1"/>
</dbReference>
<dbReference type="InterPro" id="IPR036291">
    <property type="entry name" value="NAD(P)-bd_dom_sf"/>
</dbReference>
<dbReference type="GO" id="GO:0004069">
    <property type="term" value="F:L-aspartate:2-oxoglutarate aminotransferase activity"/>
    <property type="evidence" value="ECO:0007669"/>
    <property type="project" value="InterPro"/>
</dbReference>
<dbReference type="Pfam" id="PF21076">
    <property type="entry name" value="GDH_ACT2"/>
    <property type="match status" value="1"/>
</dbReference>
<dbReference type="InterPro" id="IPR028971">
    <property type="entry name" value="NAD-GDH_cat"/>
</dbReference>
<evidence type="ECO:0000259" key="4">
    <source>
        <dbReference type="Pfam" id="PF21076"/>
    </source>
</evidence>
<dbReference type="Gene3D" id="3.40.50.720">
    <property type="entry name" value="NAD(P)-binding Rossmann-like Domain"/>
    <property type="match status" value="1"/>
</dbReference>
<comment type="caution">
    <text evidence="6">The sequence shown here is derived from an EMBL/GenBank/DDBJ whole genome shotgun (WGS) entry which is preliminary data.</text>
</comment>
<feature type="domain" description="NAD-specific glutamate dehydrogenase C-terminal" evidence="2">
    <location>
        <begin position="1301"/>
        <end position="1637"/>
    </location>
</feature>
<evidence type="ECO:0000259" key="5">
    <source>
        <dbReference type="Pfam" id="PF21077"/>
    </source>
</evidence>
<keyword evidence="7" id="KW-1185">Reference proteome</keyword>
<dbReference type="InterPro" id="IPR049056">
    <property type="entry name" value="NAD_Glu_DH_HM3"/>
</dbReference>
<dbReference type="Proteomes" id="UP000523079">
    <property type="component" value="Unassembled WGS sequence"/>
</dbReference>
<dbReference type="PIRSF" id="PIRSF036761">
    <property type="entry name" value="GDH_Mll4104"/>
    <property type="match status" value="1"/>
</dbReference>
<dbReference type="EC" id="1.4.1.2" evidence="6"/>
<dbReference type="InterPro" id="IPR007780">
    <property type="entry name" value="NAD_Glu_DH_bac"/>
</dbReference>
<dbReference type="InterPro" id="IPR024727">
    <property type="entry name" value="NAD_Glu_DH_N_ACT1"/>
</dbReference>
<gene>
    <name evidence="6" type="ORF">FHX74_002947</name>
</gene>
<evidence type="ECO:0000259" key="1">
    <source>
        <dbReference type="Pfam" id="PF05088"/>
    </source>
</evidence>
<evidence type="ECO:0000259" key="2">
    <source>
        <dbReference type="Pfam" id="PF21074"/>
    </source>
</evidence>
<feature type="domain" description="NAD-glutamate dehydrogenase ACT2" evidence="4">
    <location>
        <begin position="426"/>
        <end position="516"/>
    </location>
</feature>
<dbReference type="Pfam" id="PF21074">
    <property type="entry name" value="GDH_C"/>
    <property type="match status" value="1"/>
</dbReference>
<accession>A0A7W3IU83</accession>
<evidence type="ECO:0000259" key="3">
    <source>
        <dbReference type="Pfam" id="PF21075"/>
    </source>
</evidence>
<dbReference type="GO" id="GO:0004352">
    <property type="term" value="F:glutamate dehydrogenase (NAD+) activity"/>
    <property type="evidence" value="ECO:0007669"/>
    <property type="project" value="UniProtKB-EC"/>
</dbReference>
<reference evidence="6 7" key="1">
    <citation type="submission" date="2020-07" db="EMBL/GenBank/DDBJ databases">
        <title>Sequencing the genomes of 1000 actinobacteria strains.</title>
        <authorList>
            <person name="Klenk H.-P."/>
        </authorList>
    </citation>
    <scope>NUCLEOTIDE SEQUENCE [LARGE SCALE GENOMIC DNA]</scope>
    <source>
        <strain evidence="6 7">DSM 100723</strain>
    </source>
</reference>
<dbReference type="InterPro" id="IPR048381">
    <property type="entry name" value="GDH_C"/>
</dbReference>
<dbReference type="InterPro" id="IPR049058">
    <property type="entry name" value="NAD_Glu_DH_HM2"/>
</dbReference>
<dbReference type="SUPFAM" id="SSF51735">
    <property type="entry name" value="NAD(P)-binding Rossmann-fold domains"/>
    <property type="match status" value="1"/>
</dbReference>
<name>A0A7W3IU83_9ACTN</name>
<dbReference type="Pfam" id="PF05088">
    <property type="entry name" value="Bac_GDH_CD"/>
    <property type="match status" value="1"/>
</dbReference>
<dbReference type="Pfam" id="PF21079">
    <property type="entry name" value="GDH_HM2"/>
    <property type="match status" value="1"/>
</dbReference>
<protein>
    <submittedName>
        <fullName evidence="6">Glutamate dehydrogenase</fullName>
        <ecNumber evidence="6">1.4.1.2</ecNumber>
    </submittedName>
</protein>
<dbReference type="InterPro" id="IPR046346">
    <property type="entry name" value="Aminoacid_DH-like_N_sf"/>
</dbReference>
<dbReference type="GO" id="GO:0006538">
    <property type="term" value="P:L-glutamate catabolic process"/>
    <property type="evidence" value="ECO:0007669"/>
    <property type="project" value="InterPro"/>
</dbReference>
<dbReference type="InterPro" id="IPR049062">
    <property type="entry name" value="NAD_Glu_DH_ACT2"/>
</dbReference>
<feature type="domain" description="NAD-glutamate dehydrogenase catalytic" evidence="1">
    <location>
        <begin position="763"/>
        <end position="1256"/>
    </location>
</feature>
<dbReference type="InterPro" id="IPR049059">
    <property type="entry name" value="NAD_Glu_DH_HM1"/>
</dbReference>
<evidence type="ECO:0000313" key="7">
    <source>
        <dbReference type="Proteomes" id="UP000523079"/>
    </source>
</evidence>
<dbReference type="Pfam" id="PF21077">
    <property type="entry name" value="GDH_ACT3"/>
    <property type="match status" value="1"/>
</dbReference>
<feature type="domain" description="NAD-glutamate dehydrogenase N-terminal ACT1" evidence="3">
    <location>
        <begin position="40"/>
        <end position="171"/>
    </location>
</feature>
<dbReference type="SUPFAM" id="SSF53223">
    <property type="entry name" value="Aminoacid dehydrogenase-like, N-terminal domain"/>
    <property type="match status" value="1"/>
</dbReference>
<evidence type="ECO:0000313" key="6">
    <source>
        <dbReference type="EMBL" id="MBA8795319.1"/>
    </source>
</evidence>
<dbReference type="InterPro" id="IPR049064">
    <property type="entry name" value="NAD_Glu_DH_ACT3"/>
</dbReference>
<dbReference type="Pfam" id="PF21078">
    <property type="entry name" value="GDH_HM3"/>
    <property type="match status" value="1"/>
</dbReference>
<dbReference type="PANTHER" id="PTHR43403:SF1">
    <property type="entry name" value="NAD-SPECIFIC GLUTAMATE DEHYDROGENASE"/>
    <property type="match status" value="1"/>
</dbReference>
<dbReference type="PANTHER" id="PTHR43403">
    <property type="entry name" value="NAD-SPECIFIC GLUTAMATE DEHYDROGENASE"/>
    <property type="match status" value="1"/>
</dbReference>
<feature type="domain" description="NAD-glutamate dehydrogenase ACT3" evidence="5">
    <location>
        <begin position="580"/>
        <end position="651"/>
    </location>
</feature>
<proteinExistence type="predicted"/>
<sequence length="1644" mass="180360">MIEAEAEAERDKAAKLATIADRGAAIAREVGQDPAVVQRFLRHYFRHVDAEDIDERGVEDLLGLVESHYRMAMHRRPGEPAVAVFDPAAEGRGWDADGATVAQVVTDDHPFLVDSITMEVIRQGWSLHEVYHPQFPVRREPDGTLIEILPSDRAGAVADAVPESWMHLELTPPAGGASSPEEERRAEDALAEGFREVLRTVGVAVDDWDAMRRVALEVVDGLGRVPASVPAEQVRTAVDLLAWLAADHFTFLGYRRYRVDLAHPDTMAPVPGTGLGTLRDDAVAATTFVALPHEVDESARGDGVTAPPLLEITKTDERSRVHRPAYLDYIGVGCYDETGALVGQHRFLGLFSSAAYHEPVSRVPVIAAKADAVLRRSGYDPESHGGKAIMDVLNTYPRDELFQASVAELSYTVERIAHLKERRQVRLFCRREPHGRYVSCLVFLPRDRYTTDTRTAMERVLLDELGGSSIDYTARSGDSVLARLHFVVRRPVGEPIGELDVPALEQRLAAVCRTWDDAFTDQVAEATERLTGTGGSRRAASRPLLELMDALPEGYKEDYTPRQALKDLEALNSLRAGSIMELALFRPEHPDDEADLRLKIFRREASLSLSRVLPHLSLLGVDVIDERPYELRFTDGRRAFVYDFGLRVPGGPEAVGSRWTPEARQRFMDAFRSSYEGSSEPDAYNRLVMAAGLDWRQVSLLRAIGRYLRQGGISYSQSYLATALSSNVDLARLLTTMFAVRFEPDLEDDQQARTSRSRELARQIQAALDDVASLDHDRIIRSFLAVINATVRTNVYVPGTAVTTLKLLPRKIPGLPEPRPAFEIFVYAPRVEGVHLRFGAVARGGLRWSDRAEDFRTEILGLVKAQMVKNTVIVPVGAKGGFYAKQLPDPSVDRDAWMAEGIAAYRLFVSGLLDVTDNIVDGAVVPPERVLRYDDDDPYLVVAADKGTATFSDLANGLALEKGFWLGDAFASGGSVGYDHKAMGITAKGAWESVLRHLRELGIDGQHEDFRCVGIGDMSGDVFGNGMLLSRHIRLVAAFDHRHVFVDPDPDPERSWAERRRMFDLPRSSWADYDTALISAGGGVFPRTVKSITITEPMRTALGIEPGVQALSPTELITAILKAPVDLLWNGGIGTYVKSTAESHADVGDKANDAVRVNGADLRARSVGEGGNLGLTQLGRIEYAAAGGLINTDFIDNSAGVDTSDHEVNIKILLAAEVAAGRLSEEDRDTLLASMTDEVAALVLANNRAQNTALANAVHQAPSMAGVHEDWMHRLEEQSLLDRRIESMPSTEEMTARRERGEGLRSPELCTLLAYTKIVLEREVLGSDLPDDPALHHFLVDYFPSALRERYADRMDAHRLHREIITTLVVNEFVNTSGISCYHRLSGETGGTVPDVIRAHLAARAIFDADALEARIRELDHQVAAGTQTRLRLEVRTLVERATRWLVNNRRSPIDIGAAVEQFRAGVQAVTRALPDVLQGREQEARRARAARSVEEGVPEALAGTLAGLPAAYGALTIVQTAGRTGHDPVEVARVHFALGERLGIDVLLTRIIELPRDDRWQTMARAALRDDLHSVHAALTAEVLAVPVDGTTGADARVEAWEQQAAPIGRAVQTLGSICAGEPDLARMSVGLQVVRGLLPAEG</sequence>
<dbReference type="RefSeq" id="WP_182560883.1">
    <property type="nucleotide sequence ID" value="NZ_JACGWT010000004.1"/>
</dbReference>
<dbReference type="Pfam" id="PF21073">
    <property type="entry name" value="GDH_HM1"/>
    <property type="match status" value="1"/>
</dbReference>
<dbReference type="EMBL" id="JACGWT010000004">
    <property type="protein sequence ID" value="MBA8795319.1"/>
    <property type="molecule type" value="Genomic_DNA"/>
</dbReference>
<organism evidence="6 7">
    <name type="scientific">Microlunatus kandeliicorticis</name>
    <dbReference type="NCBI Taxonomy" id="1759536"/>
    <lineage>
        <taxon>Bacteria</taxon>
        <taxon>Bacillati</taxon>
        <taxon>Actinomycetota</taxon>
        <taxon>Actinomycetes</taxon>
        <taxon>Propionibacteriales</taxon>
        <taxon>Propionibacteriaceae</taxon>
        <taxon>Microlunatus</taxon>
    </lineage>
</organism>
<keyword evidence="6" id="KW-0560">Oxidoreductase</keyword>